<accession>A0A0B7ACN8</accession>
<feature type="non-terminal residue" evidence="2">
    <location>
        <position position="49"/>
    </location>
</feature>
<evidence type="ECO:0000313" key="2">
    <source>
        <dbReference type="EMBL" id="CEK77730.1"/>
    </source>
</evidence>
<feature type="compositionally biased region" description="Polar residues" evidence="1">
    <location>
        <begin position="30"/>
        <end position="49"/>
    </location>
</feature>
<dbReference type="AlphaFoldDB" id="A0A0B7ACN8"/>
<dbReference type="EMBL" id="HACG01030865">
    <property type="protein sequence ID" value="CEK77730.1"/>
    <property type="molecule type" value="Transcribed_RNA"/>
</dbReference>
<reference evidence="2" key="1">
    <citation type="submission" date="2014-12" db="EMBL/GenBank/DDBJ databases">
        <title>Insight into the proteome of Arion vulgaris.</title>
        <authorList>
            <person name="Aradska J."/>
            <person name="Bulat T."/>
            <person name="Smidak R."/>
            <person name="Sarate P."/>
            <person name="Gangsoo J."/>
            <person name="Sialana F."/>
            <person name="Bilban M."/>
            <person name="Lubec G."/>
        </authorList>
    </citation>
    <scope>NUCLEOTIDE SEQUENCE</scope>
    <source>
        <tissue evidence="2">Skin</tissue>
    </source>
</reference>
<organism evidence="2">
    <name type="scientific">Arion vulgaris</name>
    <dbReference type="NCBI Taxonomy" id="1028688"/>
    <lineage>
        <taxon>Eukaryota</taxon>
        <taxon>Metazoa</taxon>
        <taxon>Spiralia</taxon>
        <taxon>Lophotrochozoa</taxon>
        <taxon>Mollusca</taxon>
        <taxon>Gastropoda</taxon>
        <taxon>Heterobranchia</taxon>
        <taxon>Euthyneura</taxon>
        <taxon>Panpulmonata</taxon>
        <taxon>Eupulmonata</taxon>
        <taxon>Stylommatophora</taxon>
        <taxon>Helicina</taxon>
        <taxon>Arionoidea</taxon>
        <taxon>Arionidae</taxon>
        <taxon>Arion</taxon>
    </lineage>
</organism>
<evidence type="ECO:0000256" key="1">
    <source>
        <dbReference type="SAM" id="MobiDB-lite"/>
    </source>
</evidence>
<name>A0A0B7ACN8_9EUPU</name>
<protein>
    <submittedName>
        <fullName evidence="2">Uncharacterized protein</fullName>
    </submittedName>
</protein>
<sequence length="49" mass="5622">MENLTIKRDQVIEPRKDNLKTTLNKHRYNTTRATPSGTVTQIKTPTPTL</sequence>
<gene>
    <name evidence="2" type="primary">ORF106342</name>
</gene>
<feature type="region of interest" description="Disordered" evidence="1">
    <location>
        <begin position="29"/>
        <end position="49"/>
    </location>
</feature>
<proteinExistence type="predicted"/>